<proteinExistence type="predicted"/>
<dbReference type="AlphaFoldDB" id="A0A1I8NJY0"/>
<organism evidence="1">
    <name type="scientific">Musca domestica</name>
    <name type="common">House fly</name>
    <dbReference type="NCBI Taxonomy" id="7370"/>
    <lineage>
        <taxon>Eukaryota</taxon>
        <taxon>Metazoa</taxon>
        <taxon>Ecdysozoa</taxon>
        <taxon>Arthropoda</taxon>
        <taxon>Hexapoda</taxon>
        <taxon>Insecta</taxon>
        <taxon>Pterygota</taxon>
        <taxon>Neoptera</taxon>
        <taxon>Endopterygota</taxon>
        <taxon>Diptera</taxon>
        <taxon>Brachycera</taxon>
        <taxon>Muscomorpha</taxon>
        <taxon>Muscoidea</taxon>
        <taxon>Muscidae</taxon>
        <taxon>Musca</taxon>
    </lineage>
</organism>
<evidence type="ECO:0000313" key="1">
    <source>
        <dbReference type="EnsemblMetazoa" id="MDOA016353-PA"/>
    </source>
</evidence>
<accession>A0A1I8NJY0</accession>
<dbReference type="VEuPathDB" id="VectorBase:MDOA016353"/>
<dbReference type="EnsemblMetazoa" id="MDOA016353-RA">
    <property type="protein sequence ID" value="MDOA016353-PA"/>
    <property type="gene ID" value="MDOA016353"/>
</dbReference>
<protein>
    <submittedName>
        <fullName evidence="1">Uncharacterized protein</fullName>
    </submittedName>
</protein>
<sequence length="394" mass="45566">MIAVAKILFRLTIAYSVLIILYRQQQPHTFANASPPSAELSFCLKQPTTSHTLQTFWHDANNNDCQLEAKQLIDLFKRLQQKLVADQDRCSLLFVHQIRKKLIAVVGQQLEEALITSTLRDNSELELLLEEIARFDKRILEALWQRTLAEIYLFVNQEELIEKIMQQRSEESQVLALRMLSRENSLHIEENPRLKPLLAFAISKLLNSKSIRGDLKEELNRFKEQLPQELILLYSQLWRQSSIGLLNFGHWEFLYAPRENGPDNSRRLPLTWSKNKNSTDSDGHFLVEFNGSGLIAIASRYGSSFKYLYADVENQAPFFWIGPGNKINLQWWQVVWPHAKANLGEGQRPIALQSKETGDFLCATSGYDENRRYVVLMQDGAGRSDCLWLVREFV</sequence>
<reference evidence="1" key="1">
    <citation type="submission" date="2020-05" db="UniProtKB">
        <authorList>
            <consortium name="EnsemblMetazoa"/>
        </authorList>
    </citation>
    <scope>IDENTIFICATION</scope>
    <source>
        <strain evidence="1">Aabys</strain>
    </source>
</reference>
<name>A0A1I8NJY0_MUSDO</name>